<reference evidence="2 3" key="1">
    <citation type="submission" date="2018-06" db="EMBL/GenBank/DDBJ databases">
        <authorList>
            <consortium name="Pathogen Informatics"/>
            <person name="Doyle S."/>
        </authorList>
    </citation>
    <scope>NUCLEOTIDE SEQUENCE [LARGE SCALE GENOMIC DNA]</scope>
    <source>
        <strain evidence="2 3">NCTC13184</strain>
    </source>
</reference>
<feature type="region of interest" description="Disordered" evidence="1">
    <location>
        <begin position="233"/>
        <end position="252"/>
    </location>
</feature>
<dbReference type="AlphaFoldDB" id="A0A378WWA5"/>
<name>A0A378WWA5_9NOCA</name>
<protein>
    <submittedName>
        <fullName evidence="2">Uncharacterized protein</fullName>
    </submittedName>
</protein>
<evidence type="ECO:0000256" key="1">
    <source>
        <dbReference type="SAM" id="MobiDB-lite"/>
    </source>
</evidence>
<evidence type="ECO:0000313" key="3">
    <source>
        <dbReference type="Proteomes" id="UP000255082"/>
    </source>
</evidence>
<dbReference type="EMBL" id="UGRU01000001">
    <property type="protein sequence ID" value="SUA45047.1"/>
    <property type="molecule type" value="Genomic_DNA"/>
</dbReference>
<accession>A0A378WWA5</accession>
<organism evidence="2 3">
    <name type="scientific">Nocardia africana</name>
    <dbReference type="NCBI Taxonomy" id="134964"/>
    <lineage>
        <taxon>Bacteria</taxon>
        <taxon>Bacillati</taxon>
        <taxon>Actinomycetota</taxon>
        <taxon>Actinomycetes</taxon>
        <taxon>Mycobacteriales</taxon>
        <taxon>Nocardiaceae</taxon>
        <taxon>Nocardia</taxon>
    </lineage>
</organism>
<gene>
    <name evidence="2" type="ORF">NCTC13184_03569</name>
</gene>
<dbReference type="Proteomes" id="UP000255082">
    <property type="component" value="Unassembled WGS sequence"/>
</dbReference>
<sequence>MRQRPVHRRARGDLGVQRLNRRGDGDFTGGERLCDAQRARVHPWRELGEPLPVVRTVGLLVVLVHIDVRGDTGGVGDADLAPVLRIENVAWVVQPARDGRGVPAECENRGSGQREAVAQHADFRTVLGGVQIGPHEIGGVGTGLRGVLYPGRVGQHMHVCCTFAGLVLGLHPRIEIRVGPAHVLHTDPWIFRLERPLQGLQIRRFLAGIEDHAALAFRGGDYVRPAARCQLRRPGSATAGGQARDGGHDRANSDALREDLHDAMCLLMDHRNRLTELMSV</sequence>
<proteinExistence type="predicted"/>
<evidence type="ECO:0000313" key="2">
    <source>
        <dbReference type="EMBL" id="SUA45047.1"/>
    </source>
</evidence>